<name>A0A1B3PUA5_LACJH</name>
<evidence type="ECO:0000313" key="5">
    <source>
        <dbReference type="Proteomes" id="UP000094691"/>
    </source>
</evidence>
<dbReference type="EMBL" id="NIBD01000010">
    <property type="protein sequence ID" value="PAB56475.1"/>
    <property type="molecule type" value="Genomic_DNA"/>
</dbReference>
<reference evidence="6 7" key="2">
    <citation type="submission" date="2017-05" db="EMBL/GenBank/DDBJ databases">
        <title>Lactobacillus johnsonii from commercial turkeys.</title>
        <authorList>
            <person name="Johnson T.J."/>
            <person name="Youmans B."/>
        </authorList>
    </citation>
    <scope>NUCLEOTIDE SEQUENCE [LARGE SCALE GENOMIC DNA]</scope>
    <source>
        <strain evidence="4 6">UMNLJ114</strain>
        <strain evidence="3 7">UMNLJ54</strain>
    </source>
</reference>
<evidence type="ECO:0000313" key="4">
    <source>
        <dbReference type="EMBL" id="PAB56475.1"/>
    </source>
</evidence>
<dbReference type="Proteomes" id="UP000216448">
    <property type="component" value="Unassembled WGS sequence"/>
</dbReference>
<protein>
    <submittedName>
        <fullName evidence="4">Uncharacterized protein</fullName>
    </submittedName>
</protein>
<evidence type="ECO:0000256" key="1">
    <source>
        <dbReference type="SAM" id="Phobius"/>
    </source>
</evidence>
<feature type="transmembrane region" description="Helical" evidence="1">
    <location>
        <begin position="7"/>
        <end position="27"/>
    </location>
</feature>
<evidence type="ECO:0000313" key="7">
    <source>
        <dbReference type="Proteomes" id="UP000216448"/>
    </source>
</evidence>
<keyword evidence="1" id="KW-1133">Transmembrane helix</keyword>
<accession>A0A1B3PUA5</accession>
<reference evidence="2 5" key="1">
    <citation type="submission" date="2016-07" db="EMBL/GenBank/DDBJ databases">
        <title>Genome sequencing project for further understanding the molecular mechanisms of preventing non-alcoholic fatty liver disease.</title>
        <authorList>
            <person name="Wang H."/>
        </authorList>
    </citation>
    <scope>NUCLEOTIDE SEQUENCE [LARGE SCALE GENOMIC DNA]</scope>
    <source>
        <strain evidence="2 5">BS15</strain>
    </source>
</reference>
<sequence length="96" mass="11131">MIKKISFWVRLAGWSGLISGSSVLVLYQYTHNIMFLINIITIILFSAYALATANDKRWTNTDWLLRVILIVLVFVSILPTIFLGIGYFIERKRNQH</sequence>
<feature type="transmembrane region" description="Helical" evidence="1">
    <location>
        <begin position="33"/>
        <end position="51"/>
    </location>
</feature>
<keyword evidence="1" id="KW-0472">Membrane</keyword>
<proteinExistence type="predicted"/>
<organism evidence="4 6">
    <name type="scientific">Lactobacillus johnsonii</name>
    <dbReference type="NCBI Taxonomy" id="33959"/>
    <lineage>
        <taxon>Bacteria</taxon>
        <taxon>Bacillati</taxon>
        <taxon>Bacillota</taxon>
        <taxon>Bacilli</taxon>
        <taxon>Lactobacillales</taxon>
        <taxon>Lactobacillaceae</taxon>
        <taxon>Lactobacillus</taxon>
    </lineage>
</organism>
<dbReference type="EMBL" id="NIBB01000011">
    <property type="protein sequence ID" value="PAB53250.1"/>
    <property type="molecule type" value="Genomic_DNA"/>
</dbReference>
<evidence type="ECO:0000313" key="2">
    <source>
        <dbReference type="EMBL" id="AOG26351.1"/>
    </source>
</evidence>
<gene>
    <name evidence="3" type="ORF">A3P64_02720</name>
    <name evidence="4" type="ORF">A3Q24_02345</name>
    <name evidence="2" type="ORF">BBP16_05795</name>
</gene>
<keyword evidence="1" id="KW-0812">Transmembrane</keyword>
<evidence type="ECO:0000313" key="3">
    <source>
        <dbReference type="EMBL" id="PAB53250.1"/>
    </source>
</evidence>
<dbReference type="Proteomes" id="UP000094691">
    <property type="component" value="Chromosome"/>
</dbReference>
<feature type="transmembrane region" description="Helical" evidence="1">
    <location>
        <begin position="63"/>
        <end position="89"/>
    </location>
</feature>
<evidence type="ECO:0000313" key="6">
    <source>
        <dbReference type="Proteomes" id="UP000216008"/>
    </source>
</evidence>
<dbReference type="EMBL" id="CP016400">
    <property type="protein sequence ID" value="AOG26351.1"/>
    <property type="molecule type" value="Genomic_DNA"/>
</dbReference>
<dbReference type="AlphaFoldDB" id="A0A1B3PUA5"/>
<dbReference type="RefSeq" id="WP_004896460.1">
    <property type="nucleotide sequence ID" value="NZ_CP021703.1"/>
</dbReference>
<dbReference type="Proteomes" id="UP000216008">
    <property type="component" value="Unassembled WGS sequence"/>
</dbReference>